<dbReference type="PANTHER" id="PTHR34477:SF1">
    <property type="entry name" value="UPF0213 PROTEIN YHBQ"/>
    <property type="match status" value="1"/>
</dbReference>
<gene>
    <name evidence="3" type="ORF">HMPREF3213_00245</name>
    <name evidence="4" type="ORF">QN341_10790</name>
</gene>
<dbReference type="CDD" id="cd10456">
    <property type="entry name" value="GIY-YIG_UPF0213"/>
    <property type="match status" value="1"/>
</dbReference>
<reference evidence="5" key="2">
    <citation type="submission" date="2016-01" db="EMBL/GenBank/DDBJ databases">
        <authorList>
            <person name="Mitreva M."/>
            <person name="Pepin K.H."/>
            <person name="Mihindukulasuriya K.A."/>
            <person name="Fulton R."/>
            <person name="Fronick C."/>
            <person name="O'Laughlin M."/>
            <person name="Miner T."/>
            <person name="Herter B."/>
            <person name="Rosa B.A."/>
            <person name="Cordes M."/>
            <person name="Tomlinson C."/>
            <person name="Wollam A."/>
            <person name="Palsikar V.B."/>
            <person name="Mardis E.R."/>
            <person name="Wilson R.K."/>
        </authorList>
    </citation>
    <scope>NUCLEOTIDE SEQUENCE [LARGE SCALE GENOMIC DNA]</scope>
    <source>
        <strain evidence="5">GED7749B</strain>
    </source>
</reference>
<protein>
    <submittedName>
        <fullName evidence="3">GIY-YIG catalytic domain protein</fullName>
    </submittedName>
    <submittedName>
        <fullName evidence="4">GIY-YIG nuclease family protein</fullName>
    </submittedName>
</protein>
<dbReference type="InterPro" id="IPR050190">
    <property type="entry name" value="UPF0213_domain"/>
</dbReference>
<sequence>METKTKSYFYVLLCCDGSFYGGYTVDLKRRFREHSEGRGAKYTRTRTPVKLLYFQEYETKSGAMKAEYAFKKLSRREKERFLEKAGVDLAQAAKFPG</sequence>
<evidence type="ECO:0000313" key="5">
    <source>
        <dbReference type="Proteomes" id="UP000070376"/>
    </source>
</evidence>
<dbReference type="InterPro" id="IPR000305">
    <property type="entry name" value="GIY-YIG_endonuc"/>
</dbReference>
<comment type="similarity">
    <text evidence="1">Belongs to the UPF0213 family.</text>
</comment>
<organism evidence="3 5">
    <name type="scientific">Heyndrickxia coagulans</name>
    <name type="common">Weizmannia coagulans</name>
    <dbReference type="NCBI Taxonomy" id="1398"/>
    <lineage>
        <taxon>Bacteria</taxon>
        <taxon>Bacillati</taxon>
        <taxon>Bacillota</taxon>
        <taxon>Bacilli</taxon>
        <taxon>Bacillales</taxon>
        <taxon>Bacillaceae</taxon>
        <taxon>Heyndrickxia</taxon>
    </lineage>
</organism>
<dbReference type="Gene3D" id="3.40.1440.10">
    <property type="entry name" value="GIY-YIG endonuclease"/>
    <property type="match status" value="1"/>
</dbReference>
<dbReference type="EMBL" id="JASUZX010000002">
    <property type="protein sequence ID" value="MDL5041534.1"/>
    <property type="molecule type" value="Genomic_DNA"/>
</dbReference>
<reference evidence="3" key="1">
    <citation type="submission" date="2016-01" db="EMBL/GenBank/DDBJ databases">
        <authorList>
            <person name="Oliw E.H."/>
        </authorList>
    </citation>
    <scope>NUCLEOTIDE SEQUENCE [LARGE SCALE GENOMIC DNA]</scope>
    <source>
        <strain evidence="3">GED7749B</strain>
    </source>
</reference>
<proteinExistence type="inferred from homology"/>
<accession>A0A133L233</accession>
<name>A0A133L233_HEYCO</name>
<comment type="caution">
    <text evidence="3">The sequence shown here is derived from an EMBL/GenBank/DDBJ whole genome shotgun (WGS) entry which is preliminary data.</text>
</comment>
<evidence type="ECO:0000313" key="4">
    <source>
        <dbReference type="EMBL" id="MDL5041534.1"/>
    </source>
</evidence>
<evidence type="ECO:0000256" key="1">
    <source>
        <dbReference type="ARBA" id="ARBA00007435"/>
    </source>
</evidence>
<feature type="domain" description="GIY-YIG" evidence="2">
    <location>
        <begin position="5"/>
        <end position="80"/>
    </location>
</feature>
<dbReference type="Pfam" id="PF01541">
    <property type="entry name" value="GIY-YIG"/>
    <property type="match status" value="1"/>
</dbReference>
<dbReference type="Proteomes" id="UP000070376">
    <property type="component" value="Unassembled WGS sequence"/>
</dbReference>
<dbReference type="SUPFAM" id="SSF82771">
    <property type="entry name" value="GIY-YIG endonuclease"/>
    <property type="match status" value="1"/>
</dbReference>
<dbReference type="EMBL" id="LRPN01000011">
    <property type="protein sequence ID" value="KWZ85735.1"/>
    <property type="molecule type" value="Genomic_DNA"/>
</dbReference>
<reference evidence="4" key="3">
    <citation type="submission" date="2023-06" db="EMBL/GenBank/DDBJ databases">
        <title>Probiogenomic evaluation and L lactic producing Weizmannia coaggulans BKMTCR2-2 from tree bark.</title>
        <authorList>
            <person name="Mahittikon J."/>
            <person name="Tanasupawat S."/>
        </authorList>
    </citation>
    <scope>NUCLEOTIDE SEQUENCE</scope>
    <source>
        <strain evidence="4">BKMTCR2-2</strain>
    </source>
</reference>
<dbReference type="InterPro" id="IPR035901">
    <property type="entry name" value="GIY-YIG_endonuc_sf"/>
</dbReference>
<evidence type="ECO:0000313" key="3">
    <source>
        <dbReference type="EMBL" id="KWZ85735.1"/>
    </source>
</evidence>
<dbReference type="RefSeq" id="WP_026684029.1">
    <property type="nucleotide sequence ID" value="NZ_CP017888.1"/>
</dbReference>
<dbReference type="PROSITE" id="PS50164">
    <property type="entry name" value="GIY_YIG"/>
    <property type="match status" value="1"/>
</dbReference>
<dbReference type="PANTHER" id="PTHR34477">
    <property type="entry name" value="UPF0213 PROTEIN YHBQ"/>
    <property type="match status" value="1"/>
</dbReference>
<evidence type="ECO:0000259" key="2">
    <source>
        <dbReference type="PROSITE" id="PS50164"/>
    </source>
</evidence>
<dbReference type="AlphaFoldDB" id="A0A133L233"/>
<dbReference type="Proteomes" id="UP001223084">
    <property type="component" value="Unassembled WGS sequence"/>
</dbReference>